<proteinExistence type="predicted"/>
<evidence type="ECO:0000256" key="4">
    <source>
        <dbReference type="ARBA" id="ARBA00022842"/>
    </source>
</evidence>
<dbReference type="InterPro" id="IPR006879">
    <property type="entry name" value="YdjC-like"/>
</dbReference>
<evidence type="ECO:0000256" key="2">
    <source>
        <dbReference type="ARBA" id="ARBA00022723"/>
    </source>
</evidence>
<accession>A0A6I6K0N2</accession>
<keyword evidence="2" id="KW-0479">Metal-binding</keyword>
<evidence type="ECO:0000256" key="1">
    <source>
        <dbReference type="ARBA" id="ARBA00001946"/>
    </source>
</evidence>
<evidence type="ECO:0000256" key="5">
    <source>
        <dbReference type="ARBA" id="ARBA00023277"/>
    </source>
</evidence>
<evidence type="ECO:0000256" key="3">
    <source>
        <dbReference type="ARBA" id="ARBA00022801"/>
    </source>
</evidence>
<dbReference type="CDD" id="cd10802">
    <property type="entry name" value="YdjC_TTHB029_like"/>
    <property type="match status" value="1"/>
</dbReference>
<dbReference type="GO" id="GO:0046872">
    <property type="term" value="F:metal ion binding"/>
    <property type="evidence" value="ECO:0007669"/>
    <property type="project" value="UniProtKB-KW"/>
</dbReference>
<dbReference type="PANTHER" id="PTHR31609">
    <property type="entry name" value="YDJC DEACETYLASE FAMILY MEMBER"/>
    <property type="match status" value="1"/>
</dbReference>
<dbReference type="Proteomes" id="UP000428260">
    <property type="component" value="Chromosome"/>
</dbReference>
<keyword evidence="3" id="KW-0378">Hydrolase</keyword>
<evidence type="ECO:0000313" key="6">
    <source>
        <dbReference type="EMBL" id="QGY47000.1"/>
    </source>
</evidence>
<evidence type="ECO:0000313" key="7">
    <source>
        <dbReference type="Proteomes" id="UP000428260"/>
    </source>
</evidence>
<dbReference type="Gene3D" id="3.20.20.370">
    <property type="entry name" value="Glycoside hydrolase/deacetylase"/>
    <property type="match status" value="1"/>
</dbReference>
<dbReference type="GO" id="GO:0019213">
    <property type="term" value="F:deacetylase activity"/>
    <property type="evidence" value="ECO:0007669"/>
    <property type="project" value="TreeGrafter"/>
</dbReference>
<organism evidence="6 7">
    <name type="scientific">Maribellus comscasis</name>
    <dbReference type="NCBI Taxonomy" id="2681766"/>
    <lineage>
        <taxon>Bacteria</taxon>
        <taxon>Pseudomonadati</taxon>
        <taxon>Bacteroidota</taxon>
        <taxon>Bacteroidia</taxon>
        <taxon>Marinilabiliales</taxon>
        <taxon>Prolixibacteraceae</taxon>
        <taxon>Maribellus</taxon>
    </lineage>
</organism>
<reference evidence="6 7" key="1">
    <citation type="submission" date="2019-11" db="EMBL/GenBank/DDBJ databases">
        <authorList>
            <person name="Zheng R.K."/>
            <person name="Sun C.M."/>
        </authorList>
    </citation>
    <scope>NUCLEOTIDE SEQUENCE [LARGE SCALE GENOMIC DNA]</scope>
    <source>
        <strain evidence="6 7">WC007</strain>
    </source>
</reference>
<keyword evidence="5" id="KW-0119">Carbohydrate metabolism</keyword>
<keyword evidence="4" id="KW-0460">Magnesium</keyword>
<dbReference type="InterPro" id="IPR011330">
    <property type="entry name" value="Glyco_hydro/deAcase_b/a-brl"/>
</dbReference>
<dbReference type="KEGG" id="mcos:GM418_26055"/>
<dbReference type="PANTHER" id="PTHR31609:SF1">
    <property type="entry name" value="CARBOHYDRATE DEACETYLASE"/>
    <property type="match status" value="1"/>
</dbReference>
<dbReference type="AlphaFoldDB" id="A0A6I6K0N2"/>
<protein>
    <submittedName>
        <fullName evidence="6">ChbG/HpnK family deacetylase</fullName>
    </submittedName>
</protein>
<name>A0A6I6K0N2_9BACT</name>
<dbReference type="GO" id="GO:0005975">
    <property type="term" value="P:carbohydrate metabolic process"/>
    <property type="evidence" value="ECO:0007669"/>
    <property type="project" value="InterPro"/>
</dbReference>
<dbReference type="SUPFAM" id="SSF88713">
    <property type="entry name" value="Glycoside hydrolase/deacetylase"/>
    <property type="match status" value="1"/>
</dbReference>
<keyword evidence="7" id="KW-1185">Reference proteome</keyword>
<sequence>MKNTGNHFQKKVVLTKHVFLFLFFAFISSLNFAQKTTEKTTNAEKLGYPKGKVILLLHCDDAGMCEEANIAVQSYSLKNHIQSAAVMMPCPNAEEMVEWAKKHPKADIGVHLTLTSEWKNYRWGPVSKSSKVPGLVDPDGKFWHEVPDVVMHASAEEVKAEIRAQIDKMINMGYQPSHIDTHMGTLYGSAEYVKVFLETAEEYNIPANAIDLSDKEVRAFYQKAGYPITDEVVDLLSEYKLPKLDNFGSVPEGKTYEEKRDNFFQLVKSLKPGLTEIIFHPSIETENLKSITNSWQQRVWEAEMFSDPRVTQFFQDNDIVLTTWTEIMEKFEK</sequence>
<dbReference type="RefSeq" id="WP_158870438.1">
    <property type="nucleotide sequence ID" value="NZ_CP046401.1"/>
</dbReference>
<dbReference type="EMBL" id="CP046401">
    <property type="protein sequence ID" value="QGY47000.1"/>
    <property type="molecule type" value="Genomic_DNA"/>
</dbReference>
<dbReference type="Pfam" id="PF04794">
    <property type="entry name" value="YdjC"/>
    <property type="match status" value="1"/>
</dbReference>
<gene>
    <name evidence="6" type="ORF">GM418_26055</name>
</gene>
<comment type="cofactor">
    <cofactor evidence="1">
        <name>Mg(2+)</name>
        <dbReference type="ChEBI" id="CHEBI:18420"/>
    </cofactor>
</comment>
<dbReference type="GO" id="GO:0016787">
    <property type="term" value="F:hydrolase activity"/>
    <property type="evidence" value="ECO:0007669"/>
    <property type="project" value="UniProtKB-KW"/>
</dbReference>